<dbReference type="Pfam" id="PF09382">
    <property type="entry name" value="RQC"/>
    <property type="match status" value="1"/>
</dbReference>
<dbReference type="GO" id="GO:0031422">
    <property type="term" value="C:RecQ family helicase-topoisomerase III complex"/>
    <property type="evidence" value="ECO:0007669"/>
    <property type="project" value="UniProtKB-ARBA"/>
</dbReference>
<feature type="region of interest" description="Disordered" evidence="12">
    <location>
        <begin position="1201"/>
        <end position="1268"/>
    </location>
</feature>
<feature type="region of interest" description="Disordered" evidence="12">
    <location>
        <begin position="218"/>
        <end position="245"/>
    </location>
</feature>
<feature type="compositionally biased region" description="Basic and acidic residues" evidence="12">
    <location>
        <begin position="365"/>
        <end position="377"/>
    </location>
</feature>
<feature type="compositionally biased region" description="Basic residues" evidence="12">
    <location>
        <begin position="1237"/>
        <end position="1254"/>
    </location>
</feature>
<keyword evidence="5" id="KW-0347">Helicase</keyword>
<dbReference type="GO" id="GO:0005524">
    <property type="term" value="F:ATP binding"/>
    <property type="evidence" value="ECO:0007669"/>
    <property type="project" value="UniProtKB-KW"/>
</dbReference>
<dbReference type="GO" id="GO:0031573">
    <property type="term" value="P:mitotic intra-S DNA damage checkpoint signaling"/>
    <property type="evidence" value="ECO:0007669"/>
    <property type="project" value="UniProtKB-ARBA"/>
</dbReference>
<feature type="region of interest" description="Disordered" evidence="12">
    <location>
        <begin position="470"/>
        <end position="492"/>
    </location>
</feature>
<evidence type="ECO:0000256" key="5">
    <source>
        <dbReference type="ARBA" id="ARBA00022806"/>
    </source>
</evidence>
<comment type="similarity">
    <text evidence="2">Belongs to the helicase family. RecQ subfamily.</text>
</comment>
<comment type="subcellular location">
    <subcellularLocation>
        <location evidence="1">Nucleus</location>
    </subcellularLocation>
</comment>
<dbReference type="InterPro" id="IPR036388">
    <property type="entry name" value="WH-like_DNA-bd_sf"/>
</dbReference>
<feature type="compositionally biased region" description="Polar residues" evidence="12">
    <location>
        <begin position="24"/>
        <end position="41"/>
    </location>
</feature>
<evidence type="ECO:0000256" key="11">
    <source>
        <dbReference type="ARBA" id="ARBA00034808"/>
    </source>
</evidence>
<dbReference type="InterPro" id="IPR014001">
    <property type="entry name" value="Helicase_ATP-bd"/>
</dbReference>
<feature type="domain" description="Helicase C-terminal" evidence="15">
    <location>
        <begin position="732"/>
        <end position="888"/>
    </location>
</feature>
<dbReference type="InterPro" id="IPR001650">
    <property type="entry name" value="Helicase_C-like"/>
</dbReference>
<dbReference type="GeneID" id="70234346"/>
<dbReference type="Gene3D" id="1.10.150.80">
    <property type="entry name" value="HRDC domain"/>
    <property type="match status" value="1"/>
</dbReference>
<dbReference type="CDD" id="cd18794">
    <property type="entry name" value="SF2_C_RecQ"/>
    <property type="match status" value="1"/>
</dbReference>
<evidence type="ECO:0000313" key="17">
    <source>
        <dbReference type="Proteomes" id="UP000769157"/>
    </source>
</evidence>
<dbReference type="InterPro" id="IPR044876">
    <property type="entry name" value="HRDC_dom_sf"/>
</dbReference>
<dbReference type="InterPro" id="IPR018982">
    <property type="entry name" value="RQC_domain"/>
</dbReference>
<evidence type="ECO:0000256" key="8">
    <source>
        <dbReference type="ARBA" id="ARBA00023235"/>
    </source>
</evidence>
<name>A0A9P8PBD1_9ASCO</name>
<sequence length="1268" mass="143755">MILNINEHLKWLASSKPQLPGSLQFPSLTPDQLKEYTSSAKPPSEPVKPVALPPRAVSQTPAARPLMRARAVTPDVASEMSGIMARKADTVRQRSLGSSQGSVVVDLTNNQVLESRKRATDAVDSSFSKKQRQNDDDEFSDDDEVEAILANRHSSNSTTKSMGTENGSVRYEEVAKFIQTASLGARDARELLLLQLELITRMDAVTELLRQNIVVDESTSISEDEKRRKRGQLANDIHHAQTRSDEVRAQIHQYCVEKQNRQIGDDELSSEIETTAIPFTSTAYATKPITQLIPTREDEINQTPSTINATNQSTFPSPSFKYPPVPVRTEQVNSQVDVEDSFNCDSDEPEIISTQEKAELDRFIVDDEGSGDDRSYKDEEDAEDIENTELGQFDDSPEIEDVEDGIENMELLQDADEDAIVINSEKEDSFEQDTGQDYFTQLNEERELDVIDLDDEQFWDSDAENEIFDRRNEQGKQTEVPSVASQSSDSDIEELTNVNPDAYKKFMGKFEWTAEVYSVLRNTFKLPSFRENQLEAINATLSGEDVFVLMPTGGGKSLCYQLPALVKSGNTRGTTIVISPLISLMQDQVHHLLQNNIKAAMINSKSSAAQRKQTFDMFVNGFLDLVYLSPEMISASGMAKNAIARLHRNDLLARIVVDEAHCVSSWGHDFRPDYKALSYFKTEYPDIPVMALTATANEHVRMDIIHNLKLKHPKFFKQSFNRTNLFYEVMPKRKTVIEEIAQRINHKYKNKTGIIYCHSKNSCEQTASRLVDFGIKCDFYHAGMTPEERQRVQLGWQQDEIRVICATIAFGMGIDKPDVRFVFHLTIPRNLEGYYQETGRAGRDGKPSDCIMYYSMKDARTLQGMIFRDKELDRFNKEQHVNKLRQVTQYCENTTDCRRQQVLQYFNETFNRTDCHKQCDNCINAENVEVENRDMTSFARDVINLVRSLNGDNVTVIQCQDVFRGSKTAKIVNSGYHLNEYHGNGRELGKMEVERLFFHLLREGFLEERSVMNAAGFATNYLIVGPKANEVAYGGKRIVIPFTRNKNSRPDERTVSRMANKENSAPAQFVAASKYWPAASQSFNSAPPDPQLSAHINKCYLKLREHRSLCSTHLNHSRDSTMASDTTLKDMAAKLPTTQKEYDQLDGMEKTQTQYFKKFERMLCLFKKEREILFGVKQPQRTLVAPPQDQAVVNQLSQMFYSQSQGTSREPSGSRGRASSQRSGRGSIFKKVPAKAGLRRGKTPAKASLKRGKSQQKQTRSVSRPMRM</sequence>
<dbReference type="SMART" id="SM00487">
    <property type="entry name" value="DEXDc"/>
    <property type="match status" value="1"/>
</dbReference>
<evidence type="ECO:0000256" key="4">
    <source>
        <dbReference type="ARBA" id="ARBA00022801"/>
    </source>
</evidence>
<dbReference type="GO" id="GO:0006312">
    <property type="term" value="P:mitotic recombination"/>
    <property type="evidence" value="ECO:0007669"/>
    <property type="project" value="UniProtKB-ARBA"/>
</dbReference>
<feature type="region of interest" description="Disordered" evidence="12">
    <location>
        <begin position="365"/>
        <end position="384"/>
    </location>
</feature>
<evidence type="ECO:0000256" key="2">
    <source>
        <dbReference type="ARBA" id="ARBA00005446"/>
    </source>
</evidence>
<dbReference type="GO" id="GO:0016787">
    <property type="term" value="F:hydrolase activity"/>
    <property type="evidence" value="ECO:0007669"/>
    <property type="project" value="UniProtKB-KW"/>
</dbReference>
<dbReference type="RefSeq" id="XP_046063039.1">
    <property type="nucleotide sequence ID" value="XM_046203243.1"/>
</dbReference>
<dbReference type="EC" id="5.6.2.4" evidence="11"/>
<comment type="caution">
    <text evidence="16">The sequence shown here is derived from an EMBL/GenBank/DDBJ whole genome shotgun (WGS) entry which is preliminary data.</text>
</comment>
<dbReference type="GO" id="GO:0000729">
    <property type="term" value="P:DNA double-strand break processing"/>
    <property type="evidence" value="ECO:0007669"/>
    <property type="project" value="UniProtKB-ARBA"/>
</dbReference>
<evidence type="ECO:0000256" key="3">
    <source>
        <dbReference type="ARBA" id="ARBA00022741"/>
    </source>
</evidence>
<dbReference type="InterPro" id="IPR002121">
    <property type="entry name" value="HRDC_dom"/>
</dbReference>
<dbReference type="FunFam" id="3.40.50.300:FF:000296">
    <property type="entry name" value="ATP-dependent DNA helicase RecQ"/>
    <property type="match status" value="1"/>
</dbReference>
<dbReference type="GO" id="GO:0043138">
    <property type="term" value="F:3'-5' DNA helicase activity"/>
    <property type="evidence" value="ECO:0007669"/>
    <property type="project" value="UniProtKB-EC"/>
</dbReference>
<dbReference type="Gene3D" id="1.10.10.10">
    <property type="entry name" value="Winged helix-like DNA-binding domain superfamily/Winged helix DNA-binding domain"/>
    <property type="match status" value="1"/>
</dbReference>
<evidence type="ECO:0000256" key="9">
    <source>
        <dbReference type="ARBA" id="ARBA00023242"/>
    </source>
</evidence>
<gene>
    <name evidence="16" type="ORF">OGAPHI_002379</name>
</gene>
<evidence type="ECO:0000313" key="16">
    <source>
        <dbReference type="EMBL" id="KAH3668625.1"/>
    </source>
</evidence>
<evidence type="ECO:0000256" key="1">
    <source>
        <dbReference type="ARBA" id="ARBA00004123"/>
    </source>
</evidence>
<dbReference type="GO" id="GO:0003677">
    <property type="term" value="F:DNA binding"/>
    <property type="evidence" value="ECO:0007669"/>
    <property type="project" value="UniProtKB-KW"/>
</dbReference>
<dbReference type="EMBL" id="JAEUBE010000158">
    <property type="protein sequence ID" value="KAH3668625.1"/>
    <property type="molecule type" value="Genomic_DNA"/>
</dbReference>
<dbReference type="Pfam" id="PF00271">
    <property type="entry name" value="Helicase_C"/>
    <property type="match status" value="1"/>
</dbReference>
<dbReference type="SUPFAM" id="SSF52540">
    <property type="entry name" value="P-loop containing nucleoside triphosphate hydrolases"/>
    <property type="match status" value="2"/>
</dbReference>
<dbReference type="PROSITE" id="PS51194">
    <property type="entry name" value="HELICASE_CTER"/>
    <property type="match status" value="1"/>
</dbReference>
<dbReference type="SUPFAM" id="SSF47819">
    <property type="entry name" value="HRDC-like"/>
    <property type="match status" value="1"/>
</dbReference>
<dbReference type="SMART" id="SM00956">
    <property type="entry name" value="RQC"/>
    <property type="match status" value="1"/>
</dbReference>
<keyword evidence="6" id="KW-0067">ATP-binding</keyword>
<keyword evidence="7" id="KW-0238">DNA-binding</keyword>
<feature type="domain" description="HRDC" evidence="13">
    <location>
        <begin position="1093"/>
        <end position="1173"/>
    </location>
</feature>
<evidence type="ECO:0000259" key="15">
    <source>
        <dbReference type="PROSITE" id="PS51194"/>
    </source>
</evidence>
<dbReference type="PANTHER" id="PTHR13710">
    <property type="entry name" value="DNA HELICASE RECQ FAMILY MEMBER"/>
    <property type="match status" value="1"/>
</dbReference>
<dbReference type="PROSITE" id="PS50967">
    <property type="entry name" value="HRDC"/>
    <property type="match status" value="1"/>
</dbReference>
<evidence type="ECO:0000256" key="6">
    <source>
        <dbReference type="ARBA" id="ARBA00022840"/>
    </source>
</evidence>
<dbReference type="Pfam" id="PF16124">
    <property type="entry name" value="RecQ_Zn_bind"/>
    <property type="match status" value="1"/>
</dbReference>
<keyword evidence="8" id="KW-0413">Isomerase</keyword>
<feature type="region of interest" description="Disordered" evidence="12">
    <location>
        <begin position="19"/>
        <end position="69"/>
    </location>
</feature>
<evidence type="ECO:0000256" key="7">
    <source>
        <dbReference type="ARBA" id="ARBA00023125"/>
    </source>
</evidence>
<dbReference type="CDD" id="cd17920">
    <property type="entry name" value="DEXHc_RecQ"/>
    <property type="match status" value="1"/>
</dbReference>
<dbReference type="SMART" id="SM00490">
    <property type="entry name" value="HELICc"/>
    <property type="match status" value="1"/>
</dbReference>
<dbReference type="GO" id="GO:0006260">
    <property type="term" value="P:DNA replication"/>
    <property type="evidence" value="ECO:0007669"/>
    <property type="project" value="InterPro"/>
</dbReference>
<dbReference type="InterPro" id="IPR002464">
    <property type="entry name" value="DNA/RNA_helicase_DEAH_CS"/>
</dbReference>
<evidence type="ECO:0000256" key="10">
    <source>
        <dbReference type="ARBA" id="ARBA00034617"/>
    </source>
</evidence>
<feature type="compositionally biased region" description="Polar residues" evidence="12">
    <location>
        <begin position="477"/>
        <end position="489"/>
    </location>
</feature>
<dbReference type="Proteomes" id="UP000769157">
    <property type="component" value="Unassembled WGS sequence"/>
</dbReference>
<dbReference type="FunFam" id="3.40.50.300:FF:000340">
    <property type="entry name" value="Bloom syndrome, RecQ helicase"/>
    <property type="match status" value="1"/>
</dbReference>
<comment type="catalytic activity">
    <reaction evidence="10">
        <text>Couples ATP hydrolysis with the unwinding of duplex DNA by translocating in the 3'-5' direction.</text>
        <dbReference type="EC" id="5.6.2.4"/>
    </reaction>
</comment>
<dbReference type="OrthoDB" id="10261556at2759"/>
<dbReference type="PROSITE" id="PS00690">
    <property type="entry name" value="DEAH_ATP_HELICASE"/>
    <property type="match status" value="1"/>
</dbReference>
<proteinExistence type="inferred from homology"/>
<keyword evidence="17" id="KW-1185">Reference proteome</keyword>
<dbReference type="PANTHER" id="PTHR13710:SF153">
    <property type="entry name" value="RECQ-LIKE DNA HELICASE BLM"/>
    <property type="match status" value="1"/>
</dbReference>
<dbReference type="AlphaFoldDB" id="A0A9P8PBD1"/>
<dbReference type="InterPro" id="IPR011545">
    <property type="entry name" value="DEAD/DEAH_box_helicase_dom"/>
</dbReference>
<dbReference type="Pfam" id="PF11408">
    <property type="entry name" value="Helicase_Sgs1"/>
    <property type="match status" value="1"/>
</dbReference>
<protein>
    <recommendedName>
        <fullName evidence="11">DNA 3'-5' helicase</fullName>
        <ecNumber evidence="11">5.6.2.4</ecNumber>
    </recommendedName>
</protein>
<feature type="compositionally biased region" description="Polar residues" evidence="12">
    <location>
        <begin position="1201"/>
        <end position="1211"/>
    </location>
</feature>
<feature type="compositionally biased region" description="Low complexity" evidence="12">
    <location>
        <begin position="1213"/>
        <end position="1227"/>
    </location>
</feature>
<organism evidence="16 17">
    <name type="scientific">Ogataea philodendri</name>
    <dbReference type="NCBI Taxonomy" id="1378263"/>
    <lineage>
        <taxon>Eukaryota</taxon>
        <taxon>Fungi</taxon>
        <taxon>Dikarya</taxon>
        <taxon>Ascomycota</taxon>
        <taxon>Saccharomycotina</taxon>
        <taxon>Pichiomycetes</taxon>
        <taxon>Pichiales</taxon>
        <taxon>Pichiaceae</taxon>
        <taxon>Ogataea</taxon>
    </lineage>
</organism>
<evidence type="ECO:0000256" key="12">
    <source>
        <dbReference type="SAM" id="MobiDB-lite"/>
    </source>
</evidence>
<dbReference type="GO" id="GO:0005634">
    <property type="term" value="C:nucleus"/>
    <property type="evidence" value="ECO:0007669"/>
    <property type="project" value="UniProtKB-SubCell"/>
</dbReference>
<dbReference type="InterPro" id="IPR010997">
    <property type="entry name" value="HRDC-like_sf"/>
</dbReference>
<feature type="compositionally biased region" description="Basic and acidic residues" evidence="12">
    <location>
        <begin position="236"/>
        <end position="245"/>
    </location>
</feature>
<evidence type="ECO:0000259" key="14">
    <source>
        <dbReference type="PROSITE" id="PS51192"/>
    </source>
</evidence>
<dbReference type="InterPro" id="IPR022758">
    <property type="entry name" value="Helicase_Sgs1"/>
</dbReference>
<feature type="region of interest" description="Disordered" evidence="12">
    <location>
        <begin position="116"/>
        <end position="142"/>
    </location>
</feature>
<reference evidence="16" key="1">
    <citation type="journal article" date="2021" name="Open Biol.">
        <title>Shared evolutionary footprints suggest mitochondrial oxidative damage underlies multiple complex I losses in fungi.</title>
        <authorList>
            <person name="Schikora-Tamarit M.A."/>
            <person name="Marcet-Houben M."/>
            <person name="Nosek J."/>
            <person name="Gabaldon T."/>
        </authorList>
    </citation>
    <scope>NUCLEOTIDE SEQUENCE</scope>
    <source>
        <strain evidence="16">CBS6075</strain>
    </source>
</reference>
<reference evidence="16" key="2">
    <citation type="submission" date="2021-01" db="EMBL/GenBank/DDBJ databases">
        <authorList>
            <person name="Schikora-Tamarit M.A."/>
        </authorList>
    </citation>
    <scope>NUCLEOTIDE SEQUENCE</scope>
    <source>
        <strain evidence="16">CBS6075</strain>
    </source>
</reference>
<feature type="domain" description="Helicase ATP-binding" evidence="14">
    <location>
        <begin position="537"/>
        <end position="714"/>
    </location>
</feature>
<dbReference type="Pfam" id="PF00270">
    <property type="entry name" value="DEAD"/>
    <property type="match status" value="1"/>
</dbReference>
<dbReference type="GO" id="GO:0009378">
    <property type="term" value="F:four-way junction helicase activity"/>
    <property type="evidence" value="ECO:0007669"/>
    <property type="project" value="TreeGrafter"/>
</dbReference>
<dbReference type="GO" id="GO:0000724">
    <property type="term" value="P:double-strand break repair via homologous recombination"/>
    <property type="evidence" value="ECO:0007669"/>
    <property type="project" value="TreeGrafter"/>
</dbReference>
<accession>A0A9P8PBD1</accession>
<keyword evidence="9" id="KW-0539">Nucleus</keyword>
<dbReference type="InterPro" id="IPR027417">
    <property type="entry name" value="P-loop_NTPase"/>
</dbReference>
<dbReference type="InterPro" id="IPR032284">
    <property type="entry name" value="RecQ_Zn-bd"/>
</dbReference>
<dbReference type="InterPro" id="IPR004589">
    <property type="entry name" value="DNA_helicase_ATP-dep_RecQ"/>
</dbReference>
<dbReference type="GO" id="GO:0005737">
    <property type="term" value="C:cytoplasm"/>
    <property type="evidence" value="ECO:0007669"/>
    <property type="project" value="TreeGrafter"/>
</dbReference>
<evidence type="ECO:0000259" key="13">
    <source>
        <dbReference type="PROSITE" id="PS50967"/>
    </source>
</evidence>
<dbReference type="NCBIfam" id="TIGR00614">
    <property type="entry name" value="recQ_fam"/>
    <property type="match status" value="1"/>
</dbReference>
<keyword evidence="3" id="KW-0547">Nucleotide-binding</keyword>
<dbReference type="PROSITE" id="PS51192">
    <property type="entry name" value="HELICASE_ATP_BIND_1"/>
    <property type="match status" value="1"/>
</dbReference>
<keyword evidence="4" id="KW-0378">Hydrolase</keyword>
<dbReference type="Gene3D" id="3.40.50.300">
    <property type="entry name" value="P-loop containing nucleotide triphosphate hydrolases"/>
    <property type="match status" value="2"/>
</dbReference>